<dbReference type="STRING" id="1618387.UW44_C0002G0011"/>
<proteinExistence type="predicted"/>
<evidence type="ECO:0000256" key="1">
    <source>
        <dbReference type="SAM" id="Phobius"/>
    </source>
</evidence>
<dbReference type="AlphaFoldDB" id="A0A0G1HZF0"/>
<name>A0A0G1HZF0_9BACT</name>
<keyword evidence="1" id="KW-1133">Transmembrane helix</keyword>
<comment type="caution">
    <text evidence="2">The sequence shown here is derived from an EMBL/GenBank/DDBJ whole genome shotgun (WGS) entry which is preliminary data.</text>
</comment>
<sequence length="218" mass="24333">MALLNNEKYSLFYRRIGLMYQRPEIKASLEVILSVFTVAILIFAAVRPTLANVASLQKKIEDLNSVNKKSDNKIAQVFAAQTDIDKFRDKLRLYDDAVPHGFSYHDMAGRIELIAKRRGLAVQTITLPGVKLFGEGKGAGDWVQKITVKNQNKIVQAEVSFVVNGNPNEVKGFLTEIENLDRLIFLNSVALSAEPGETKGISIIKATGQVYFYFYAES</sequence>
<organism evidence="2 3">
    <name type="scientific">Candidatus Collierbacteria bacterium GW2011_GWB2_44_22</name>
    <dbReference type="NCBI Taxonomy" id="1618387"/>
    <lineage>
        <taxon>Bacteria</taxon>
        <taxon>Candidatus Collieribacteriota</taxon>
    </lineage>
</organism>
<protein>
    <submittedName>
        <fullName evidence="2">Uncharacterized protein</fullName>
    </submittedName>
</protein>
<evidence type="ECO:0000313" key="3">
    <source>
        <dbReference type="Proteomes" id="UP000034006"/>
    </source>
</evidence>
<dbReference type="EMBL" id="LCIH01000002">
    <property type="protein sequence ID" value="KKT52345.1"/>
    <property type="molecule type" value="Genomic_DNA"/>
</dbReference>
<evidence type="ECO:0000313" key="2">
    <source>
        <dbReference type="EMBL" id="KKT52345.1"/>
    </source>
</evidence>
<accession>A0A0G1HZF0</accession>
<reference evidence="2 3" key="1">
    <citation type="journal article" date="2015" name="Nature">
        <title>rRNA introns, odd ribosomes, and small enigmatic genomes across a large radiation of phyla.</title>
        <authorList>
            <person name="Brown C.T."/>
            <person name="Hug L.A."/>
            <person name="Thomas B.C."/>
            <person name="Sharon I."/>
            <person name="Castelle C.J."/>
            <person name="Singh A."/>
            <person name="Wilkins M.J."/>
            <person name="Williams K.H."/>
            <person name="Banfield J.F."/>
        </authorList>
    </citation>
    <scope>NUCLEOTIDE SEQUENCE [LARGE SCALE GENOMIC DNA]</scope>
</reference>
<keyword evidence="1" id="KW-0472">Membrane</keyword>
<dbReference type="Proteomes" id="UP000034006">
    <property type="component" value="Unassembled WGS sequence"/>
</dbReference>
<feature type="transmembrane region" description="Helical" evidence="1">
    <location>
        <begin position="27"/>
        <end position="46"/>
    </location>
</feature>
<dbReference type="InterPro" id="IPR014717">
    <property type="entry name" value="Transl_elong_EF1B/ribsomal_bS6"/>
</dbReference>
<dbReference type="Gene3D" id="3.30.70.60">
    <property type="match status" value="1"/>
</dbReference>
<keyword evidence="1" id="KW-0812">Transmembrane</keyword>
<gene>
    <name evidence="2" type="ORF">UW44_C0002G0011</name>
</gene>